<evidence type="ECO:0000259" key="4">
    <source>
        <dbReference type="PROSITE" id="PS50893"/>
    </source>
</evidence>
<name>A0A2A9EGK1_9MICO</name>
<evidence type="ECO:0000256" key="3">
    <source>
        <dbReference type="ARBA" id="ARBA00022840"/>
    </source>
</evidence>
<keyword evidence="2" id="KW-0547">Nucleotide-binding</keyword>
<dbReference type="GO" id="GO:0005886">
    <property type="term" value="C:plasma membrane"/>
    <property type="evidence" value="ECO:0007669"/>
    <property type="project" value="TreeGrafter"/>
</dbReference>
<proteinExistence type="predicted"/>
<dbReference type="InterPro" id="IPR017871">
    <property type="entry name" value="ABC_transporter-like_CS"/>
</dbReference>
<protein>
    <submittedName>
        <fullName evidence="5">Putative ABC transport system ATP-binding protein</fullName>
    </submittedName>
</protein>
<dbReference type="CDD" id="cd03255">
    <property type="entry name" value="ABC_MJ0796_LolCDE_FtsE"/>
    <property type="match status" value="1"/>
</dbReference>
<dbReference type="OrthoDB" id="9778572at2"/>
<comment type="caution">
    <text evidence="5">The sequence shown here is derived from an EMBL/GenBank/DDBJ whole genome shotgun (WGS) entry which is preliminary data.</text>
</comment>
<keyword evidence="6" id="KW-1185">Reference proteome</keyword>
<dbReference type="GO" id="GO:0098796">
    <property type="term" value="C:membrane protein complex"/>
    <property type="evidence" value="ECO:0007669"/>
    <property type="project" value="UniProtKB-ARBA"/>
</dbReference>
<dbReference type="EMBL" id="PDJI01000004">
    <property type="protein sequence ID" value="PFG38048.1"/>
    <property type="molecule type" value="Genomic_DNA"/>
</dbReference>
<dbReference type="GO" id="GO:0022857">
    <property type="term" value="F:transmembrane transporter activity"/>
    <property type="evidence" value="ECO:0007669"/>
    <property type="project" value="UniProtKB-ARBA"/>
</dbReference>
<dbReference type="InterPro" id="IPR003593">
    <property type="entry name" value="AAA+_ATPase"/>
</dbReference>
<dbReference type="PANTHER" id="PTHR24220">
    <property type="entry name" value="IMPORT ATP-BINDING PROTEIN"/>
    <property type="match status" value="1"/>
</dbReference>
<dbReference type="Gene3D" id="3.40.50.300">
    <property type="entry name" value="P-loop containing nucleotide triphosphate hydrolases"/>
    <property type="match status" value="1"/>
</dbReference>
<dbReference type="Proteomes" id="UP000222106">
    <property type="component" value="Unassembled WGS sequence"/>
</dbReference>
<dbReference type="SMART" id="SM00382">
    <property type="entry name" value="AAA"/>
    <property type="match status" value="1"/>
</dbReference>
<accession>A0A2A9EGK1</accession>
<dbReference type="InterPro" id="IPR027417">
    <property type="entry name" value="P-loop_NTPase"/>
</dbReference>
<keyword evidence="1" id="KW-0813">Transport</keyword>
<dbReference type="InterPro" id="IPR017911">
    <property type="entry name" value="MacB-like_ATP-bd"/>
</dbReference>
<evidence type="ECO:0000256" key="1">
    <source>
        <dbReference type="ARBA" id="ARBA00022448"/>
    </source>
</evidence>
<evidence type="ECO:0000256" key="2">
    <source>
        <dbReference type="ARBA" id="ARBA00022741"/>
    </source>
</evidence>
<dbReference type="AlphaFoldDB" id="A0A2A9EGK1"/>
<feature type="domain" description="ABC transporter" evidence="4">
    <location>
        <begin position="75"/>
        <end position="294"/>
    </location>
</feature>
<dbReference type="SUPFAM" id="SSF52540">
    <property type="entry name" value="P-loop containing nucleoside triphosphate hydrolases"/>
    <property type="match status" value="1"/>
</dbReference>
<keyword evidence="3 5" id="KW-0067">ATP-binding</keyword>
<reference evidence="5 6" key="1">
    <citation type="submission" date="2017-10" db="EMBL/GenBank/DDBJ databases">
        <title>Sequencing the genomes of 1000 actinobacteria strains.</title>
        <authorList>
            <person name="Klenk H.-P."/>
        </authorList>
    </citation>
    <scope>NUCLEOTIDE SEQUENCE [LARGE SCALE GENOMIC DNA]</scope>
    <source>
        <strain evidence="5 6">DSM 21838</strain>
    </source>
</reference>
<evidence type="ECO:0000313" key="5">
    <source>
        <dbReference type="EMBL" id="PFG38048.1"/>
    </source>
</evidence>
<sequence>MRKPRFRRVTAAAAEAGVLVDEVAARAAAPGPTAGGLGPLEVLVEDGGSTGAVAAAPVDVVALGPEERATPAPVIELRGLGRTFPGDPPLHVLRDVSLVVERGDYVTVVGPSGAGKSTLLHILGLLDRPTSGDYLLDGLATRDLSEQDRSALRGGRIGFVFQSFHLLPHRSVLDNVLLATLYSGVPRTERRERALAALERVGMSHRLDFMPPVLSGGERQRVAVARAVIASPHVLLADEPTGNLDSATSAGVLDLFDELHADGLTLVVITHDATVSARARRRVRIADGTLREVG</sequence>
<dbReference type="PANTHER" id="PTHR24220:SF86">
    <property type="entry name" value="ABC TRANSPORTER ABCH.1"/>
    <property type="match status" value="1"/>
</dbReference>
<evidence type="ECO:0000313" key="6">
    <source>
        <dbReference type="Proteomes" id="UP000222106"/>
    </source>
</evidence>
<dbReference type="Pfam" id="PF00005">
    <property type="entry name" value="ABC_tran"/>
    <property type="match status" value="1"/>
</dbReference>
<dbReference type="FunFam" id="3.40.50.300:FF:000032">
    <property type="entry name" value="Export ABC transporter ATP-binding protein"/>
    <property type="match status" value="1"/>
</dbReference>
<dbReference type="PROSITE" id="PS00211">
    <property type="entry name" value="ABC_TRANSPORTER_1"/>
    <property type="match status" value="1"/>
</dbReference>
<organism evidence="5 6">
    <name type="scientific">Georgenia soli</name>
    <dbReference type="NCBI Taxonomy" id="638953"/>
    <lineage>
        <taxon>Bacteria</taxon>
        <taxon>Bacillati</taxon>
        <taxon>Actinomycetota</taxon>
        <taxon>Actinomycetes</taxon>
        <taxon>Micrococcales</taxon>
        <taxon>Bogoriellaceae</taxon>
        <taxon>Georgenia</taxon>
    </lineage>
</organism>
<dbReference type="GO" id="GO:0005524">
    <property type="term" value="F:ATP binding"/>
    <property type="evidence" value="ECO:0007669"/>
    <property type="project" value="UniProtKB-KW"/>
</dbReference>
<gene>
    <name evidence="5" type="ORF">ATJ97_0518</name>
</gene>
<dbReference type="InterPro" id="IPR003439">
    <property type="entry name" value="ABC_transporter-like_ATP-bd"/>
</dbReference>
<dbReference type="PROSITE" id="PS50893">
    <property type="entry name" value="ABC_TRANSPORTER_2"/>
    <property type="match status" value="1"/>
</dbReference>
<dbReference type="GO" id="GO:0016887">
    <property type="term" value="F:ATP hydrolysis activity"/>
    <property type="evidence" value="ECO:0007669"/>
    <property type="project" value="InterPro"/>
</dbReference>
<dbReference type="InterPro" id="IPR015854">
    <property type="entry name" value="ABC_transpr_LolD-like"/>
</dbReference>